<dbReference type="InterPro" id="IPR003785">
    <property type="entry name" value="Creatininase/forma_Hydrolase"/>
</dbReference>
<keyword evidence="2" id="KW-0479">Metal-binding</keyword>
<dbReference type="InterPro" id="IPR024087">
    <property type="entry name" value="Creatininase-like_sf"/>
</dbReference>
<evidence type="ECO:0000256" key="5">
    <source>
        <dbReference type="ARBA" id="ARBA00024029"/>
    </source>
</evidence>
<reference evidence="6 7" key="1">
    <citation type="submission" date="2020-12" db="EMBL/GenBank/DDBJ databases">
        <title>Aureibaculum luteum sp. nov. and Aureibaculum flavum sp. nov., novel members of the family Flavobacteriaceae isolated from Antarctic intertidal sediments.</title>
        <authorList>
            <person name="He X."/>
            <person name="Zhang X."/>
        </authorList>
    </citation>
    <scope>NUCLEOTIDE SEQUENCE [LARGE SCALE GENOMIC DNA]</scope>
    <source>
        <strain evidence="6 7">A20</strain>
    </source>
</reference>
<dbReference type="EMBL" id="JAEHFJ010000002">
    <property type="protein sequence ID" value="MBJ2173710.1"/>
    <property type="molecule type" value="Genomic_DNA"/>
</dbReference>
<comment type="caution">
    <text evidence="6">The sequence shown here is derived from an EMBL/GenBank/DDBJ whole genome shotgun (WGS) entry which is preliminary data.</text>
</comment>
<comment type="cofactor">
    <cofactor evidence="1">
        <name>Zn(2+)</name>
        <dbReference type="ChEBI" id="CHEBI:29105"/>
    </cofactor>
</comment>
<dbReference type="PANTHER" id="PTHR35005:SF1">
    <property type="entry name" value="2-AMINO-5-FORMYLAMINO-6-RIBOSYLAMINOPYRIMIDIN-4(3H)-ONE 5'-MONOPHOSPHATE DEFORMYLASE"/>
    <property type="match status" value="1"/>
</dbReference>
<evidence type="ECO:0000256" key="1">
    <source>
        <dbReference type="ARBA" id="ARBA00001947"/>
    </source>
</evidence>
<dbReference type="RefSeq" id="WP_198840483.1">
    <property type="nucleotide sequence ID" value="NZ_JAEHFJ010000002.1"/>
</dbReference>
<evidence type="ECO:0000256" key="3">
    <source>
        <dbReference type="ARBA" id="ARBA00022801"/>
    </source>
</evidence>
<keyword evidence="7" id="KW-1185">Reference proteome</keyword>
<name>A0ABS0WP06_9FLAO</name>
<evidence type="ECO:0000313" key="6">
    <source>
        <dbReference type="EMBL" id="MBJ2173710.1"/>
    </source>
</evidence>
<organism evidence="6 7">
    <name type="scientific">Aureibaculum flavum</name>
    <dbReference type="NCBI Taxonomy" id="2795986"/>
    <lineage>
        <taxon>Bacteria</taxon>
        <taxon>Pseudomonadati</taxon>
        <taxon>Bacteroidota</taxon>
        <taxon>Flavobacteriia</taxon>
        <taxon>Flavobacteriales</taxon>
        <taxon>Flavobacteriaceae</taxon>
        <taxon>Aureibaculum</taxon>
    </lineage>
</organism>
<gene>
    <name evidence="6" type="ORF">JBL43_05640</name>
</gene>
<proteinExistence type="inferred from homology"/>
<evidence type="ECO:0000256" key="2">
    <source>
        <dbReference type="ARBA" id="ARBA00022723"/>
    </source>
</evidence>
<sequence length="257" mass="29273">MTPQIRPYILAETNWKHLKDAHIELAILPWGATEAHNYHLPYGTDNFESEYIAAEAARVAYEQGANLIVLPTIPFGVNTGQSDIYLDINMNPSTQMAILSDIIEVLNRQGIHKFLILNSHGGNDFKTLLRELGLKYPTMFLCTSNWFQAMDKESYFDNKGDHADEMETSLLMHLKPELILSKEEWGDGAEKKHKIKAFSESWLWSERPWSSVTKDTGIGNPKKASTEKGAQFFKDVTEKIGNVFVEICAMDKEDMYH</sequence>
<dbReference type="SUPFAM" id="SSF102215">
    <property type="entry name" value="Creatininase"/>
    <property type="match status" value="1"/>
</dbReference>
<keyword evidence="4" id="KW-0862">Zinc</keyword>
<protein>
    <submittedName>
        <fullName evidence="6">Creatininase family protein</fullName>
    </submittedName>
</protein>
<comment type="similarity">
    <text evidence="5">Belongs to the creatininase superfamily.</text>
</comment>
<dbReference type="Pfam" id="PF02633">
    <property type="entry name" value="Creatininase"/>
    <property type="match status" value="1"/>
</dbReference>
<evidence type="ECO:0000256" key="4">
    <source>
        <dbReference type="ARBA" id="ARBA00022833"/>
    </source>
</evidence>
<keyword evidence="3" id="KW-0378">Hydrolase</keyword>
<evidence type="ECO:0000313" key="7">
    <source>
        <dbReference type="Proteomes" id="UP000623301"/>
    </source>
</evidence>
<dbReference type="Proteomes" id="UP000623301">
    <property type="component" value="Unassembled WGS sequence"/>
</dbReference>
<accession>A0ABS0WP06</accession>
<dbReference type="PANTHER" id="PTHR35005">
    <property type="entry name" value="3-DEHYDRO-SCYLLO-INOSOSE HYDROLASE"/>
    <property type="match status" value="1"/>
</dbReference>
<dbReference type="Gene3D" id="3.40.50.10310">
    <property type="entry name" value="Creatininase"/>
    <property type="match status" value="1"/>
</dbReference>